<dbReference type="AlphaFoldDB" id="F2CUV9"/>
<evidence type="ECO:0000313" key="2">
    <source>
        <dbReference type="EMBL" id="BAJ86630.1"/>
    </source>
</evidence>
<name>F2CUV9_HORVV</name>
<dbReference type="EMBL" id="AK355411">
    <property type="protein sequence ID" value="BAJ86630.1"/>
    <property type="molecule type" value="mRNA"/>
</dbReference>
<evidence type="ECO:0000256" key="1">
    <source>
        <dbReference type="SAM" id="MobiDB-lite"/>
    </source>
</evidence>
<sequence length="143" mass="15425">MAPALPSLEHPPATGQDAASPDPPRHSSSRTRPALGLPRHRSSCTSFPVASNSLTWWALLIGAADSDPIPFFTPAIVAPTRAMASLRARQCAAPGPMTMKWRRSPGTGLLFLSVCSSRLLYVIREDCFFYASLLCVNLYAPVD</sequence>
<accession>F2CUV9</accession>
<organism evidence="2">
    <name type="scientific">Hordeum vulgare subsp. vulgare</name>
    <name type="common">Domesticated barley</name>
    <dbReference type="NCBI Taxonomy" id="112509"/>
    <lineage>
        <taxon>Eukaryota</taxon>
        <taxon>Viridiplantae</taxon>
        <taxon>Streptophyta</taxon>
        <taxon>Embryophyta</taxon>
        <taxon>Tracheophyta</taxon>
        <taxon>Spermatophyta</taxon>
        <taxon>Magnoliopsida</taxon>
        <taxon>Liliopsida</taxon>
        <taxon>Poales</taxon>
        <taxon>Poaceae</taxon>
        <taxon>BOP clade</taxon>
        <taxon>Pooideae</taxon>
        <taxon>Triticodae</taxon>
        <taxon>Triticeae</taxon>
        <taxon>Hordeinae</taxon>
        <taxon>Hordeum</taxon>
    </lineage>
</organism>
<protein>
    <submittedName>
        <fullName evidence="2">Predicted protein</fullName>
    </submittedName>
</protein>
<proteinExistence type="evidence at transcript level"/>
<feature type="region of interest" description="Disordered" evidence="1">
    <location>
        <begin position="1"/>
        <end position="42"/>
    </location>
</feature>
<reference evidence="2" key="1">
    <citation type="journal article" date="2011" name="Plant Physiol.">
        <title>Comprehensive sequence analysis of 24,783 barley full-length cDNAs derived from 12 clone libraries.</title>
        <authorList>
            <person name="Matsumoto T."/>
            <person name="Tanaka T."/>
            <person name="Sakai H."/>
            <person name="Amano N."/>
            <person name="Kanamori H."/>
            <person name="Kurita K."/>
            <person name="Kikuta A."/>
            <person name="Kamiya K."/>
            <person name="Yamamoto M."/>
            <person name="Ikawa H."/>
            <person name="Fujii N."/>
            <person name="Hori K."/>
            <person name="Itoh T."/>
            <person name="Sato K."/>
        </authorList>
    </citation>
    <scope>NUCLEOTIDE SEQUENCE</scope>
</reference>